<organism evidence="4 5">
    <name type="scientific">Parasedimentitalea huanghaiensis</name>
    <dbReference type="NCBI Taxonomy" id="2682100"/>
    <lineage>
        <taxon>Bacteria</taxon>
        <taxon>Pseudomonadati</taxon>
        <taxon>Pseudomonadota</taxon>
        <taxon>Alphaproteobacteria</taxon>
        <taxon>Rhodobacterales</taxon>
        <taxon>Paracoccaceae</taxon>
        <taxon>Parasedimentitalea</taxon>
    </lineage>
</organism>
<keyword evidence="5" id="KW-1185">Reference proteome</keyword>
<evidence type="ECO:0000256" key="2">
    <source>
        <dbReference type="RuleBase" id="RU362097"/>
    </source>
</evidence>
<dbReference type="RefSeq" id="WP_157021045.1">
    <property type="nucleotide sequence ID" value="NZ_WQLV01000001.1"/>
</dbReference>
<gene>
    <name evidence="4" type="ORF">GO984_02975</name>
</gene>
<keyword evidence="2" id="KW-0812">Transmembrane</keyword>
<dbReference type="NCBIfam" id="TIGR01845">
    <property type="entry name" value="outer_NodT"/>
    <property type="match status" value="1"/>
</dbReference>
<comment type="caution">
    <text evidence="4">The sequence shown here is derived from an EMBL/GenBank/DDBJ whole genome shotgun (WGS) entry which is preliminary data.</text>
</comment>
<keyword evidence="2" id="KW-0472">Membrane</keyword>
<keyword evidence="2" id="KW-0564">Palmitate</keyword>
<dbReference type="Proteomes" id="UP000478892">
    <property type="component" value="Unassembled WGS sequence"/>
</dbReference>
<evidence type="ECO:0000256" key="3">
    <source>
        <dbReference type="SAM" id="MobiDB-lite"/>
    </source>
</evidence>
<dbReference type="Gene3D" id="2.20.200.10">
    <property type="entry name" value="Outer membrane efflux proteins (OEP)"/>
    <property type="match status" value="1"/>
</dbReference>
<feature type="region of interest" description="Disordered" evidence="3">
    <location>
        <begin position="292"/>
        <end position="312"/>
    </location>
</feature>
<dbReference type="PANTHER" id="PTHR30203">
    <property type="entry name" value="OUTER MEMBRANE CATION EFFLUX PROTEIN"/>
    <property type="match status" value="1"/>
</dbReference>
<evidence type="ECO:0000313" key="4">
    <source>
        <dbReference type="EMBL" id="MVO14762.1"/>
    </source>
</evidence>
<reference evidence="4 5" key="1">
    <citation type="submission" date="2019-12" db="EMBL/GenBank/DDBJ databases">
        <authorList>
            <person name="Zhang Y.-J."/>
        </authorList>
    </citation>
    <scope>NUCLEOTIDE SEQUENCE [LARGE SCALE GENOMIC DNA]</scope>
    <source>
        <strain evidence="4 5">CY05</strain>
    </source>
</reference>
<sequence>MFFYRSENPLVEVACTLPPTEDDTEALPSRRTFFSGLGASALLGSGCSVGEDFESPSTSLPDQYFHTREKDAQSRGAAEWWKKFNDPSLNRLVELGLAQNLDVQKAVERIEQSRAILSGAGYPISGVTRIGEAKATGGGTDGRAESGFVRAEASWQLDLYGQLKREREAASYRLASAFADANVARTTLLDELVTAYIDLRFYQELIRVNQRVVASREETLQATQTAQRQTAQSGDVVTDEDTTEVTEVTELDVAQAKSLVATAKAELPEATILFFKSASRIGRLLGQAWERPRGGLDKKAPQPGPDTTGLKVGIPADLVRNRPDVLFAENRLAEAVALAGVAEAELYPRLQLTGNLNVNYSGSDWLPTAGFFRVGLDVPLFDLPERRAKVAAQQARAAELLLEWKERVVEAVEEVQNALISLKFHKDAVAATHDALDAKRDVLKLAREGYIAGDIGFLQVLDAERSLLSNENALALDRRNFAVDFVQLNVALGGSYG</sequence>
<dbReference type="EMBL" id="WQLV01000001">
    <property type="protein sequence ID" value="MVO14762.1"/>
    <property type="molecule type" value="Genomic_DNA"/>
</dbReference>
<accession>A0A6L6WGF5</accession>
<keyword evidence="2" id="KW-0449">Lipoprotein</keyword>
<keyword evidence="2" id="KW-1134">Transmembrane beta strand</keyword>
<dbReference type="AlphaFoldDB" id="A0A6L6WGF5"/>
<dbReference type="InterPro" id="IPR010131">
    <property type="entry name" value="MdtP/NodT-like"/>
</dbReference>
<evidence type="ECO:0000313" key="5">
    <source>
        <dbReference type="Proteomes" id="UP000478892"/>
    </source>
</evidence>
<evidence type="ECO:0000256" key="1">
    <source>
        <dbReference type="ARBA" id="ARBA00007613"/>
    </source>
</evidence>
<dbReference type="SUPFAM" id="SSF56954">
    <property type="entry name" value="Outer membrane efflux proteins (OEP)"/>
    <property type="match status" value="1"/>
</dbReference>
<comment type="subcellular location">
    <subcellularLocation>
        <location evidence="2">Cell membrane</location>
        <topology evidence="2">Lipid-anchor</topology>
    </subcellularLocation>
</comment>
<dbReference type="Pfam" id="PF02321">
    <property type="entry name" value="OEP"/>
    <property type="match status" value="1"/>
</dbReference>
<name>A0A6L6WGF5_9RHOB</name>
<dbReference type="InterPro" id="IPR003423">
    <property type="entry name" value="OMP_efflux"/>
</dbReference>
<dbReference type="Gene3D" id="1.20.1600.10">
    <property type="entry name" value="Outer membrane efflux proteins (OEP)"/>
    <property type="match status" value="1"/>
</dbReference>
<protein>
    <submittedName>
        <fullName evidence="4">Efflux transporter outer membrane subunit</fullName>
    </submittedName>
</protein>
<dbReference type="GO" id="GO:0005886">
    <property type="term" value="C:plasma membrane"/>
    <property type="evidence" value="ECO:0007669"/>
    <property type="project" value="UniProtKB-SubCell"/>
</dbReference>
<comment type="similarity">
    <text evidence="1 2">Belongs to the outer membrane factor (OMF) (TC 1.B.17) family.</text>
</comment>
<dbReference type="GO" id="GO:0015562">
    <property type="term" value="F:efflux transmembrane transporter activity"/>
    <property type="evidence" value="ECO:0007669"/>
    <property type="project" value="InterPro"/>
</dbReference>
<proteinExistence type="inferred from homology"/>